<sequence>MAQFHHTFSDPFSSEEVDLGYVDGGQLKQVFREFAWEEWLQKMEDSAIDDFHFSPTLNVFQKEQKREMLLSALKDKGKLIFYVSYRRPQKVKRLFGLMERFEEKYTTEVLDQTKEQAAQLLQAFIEGDAAYLNEKVK</sequence>
<evidence type="ECO:0000313" key="1">
    <source>
        <dbReference type="EMBL" id="QHL89235.1"/>
    </source>
</evidence>
<accession>A0A6P1P4E9</accession>
<keyword evidence="2" id="KW-1185">Reference proteome</keyword>
<dbReference type="EMBL" id="CP047897">
    <property type="protein sequence ID" value="QHL89235.1"/>
    <property type="molecule type" value="Genomic_DNA"/>
</dbReference>
<dbReference type="AlphaFoldDB" id="A0A6P1P4E9"/>
<organism evidence="1 2">
    <name type="scientific">Nibribacter ruber</name>
    <dbReference type="NCBI Taxonomy" id="2698458"/>
    <lineage>
        <taxon>Bacteria</taxon>
        <taxon>Pseudomonadati</taxon>
        <taxon>Bacteroidota</taxon>
        <taxon>Cytophagia</taxon>
        <taxon>Cytophagales</taxon>
        <taxon>Hymenobacteraceae</taxon>
        <taxon>Nibribacter</taxon>
    </lineage>
</organism>
<dbReference type="KEGG" id="nib:GU926_18075"/>
<dbReference type="Proteomes" id="UP000464214">
    <property type="component" value="Chromosome"/>
</dbReference>
<dbReference type="RefSeq" id="WP_160694396.1">
    <property type="nucleotide sequence ID" value="NZ_CP047897.1"/>
</dbReference>
<gene>
    <name evidence="1" type="ORF">GU926_18075</name>
</gene>
<name>A0A6P1P4E9_9BACT</name>
<reference evidence="1 2" key="1">
    <citation type="submission" date="2020-01" db="EMBL/GenBank/DDBJ databases">
        <authorList>
            <person name="Kim M."/>
        </authorList>
    </citation>
    <scope>NUCLEOTIDE SEQUENCE [LARGE SCALE GENOMIC DNA]</scope>
    <source>
        <strain evidence="1 2">BT10</strain>
    </source>
</reference>
<protein>
    <submittedName>
        <fullName evidence="1">Uncharacterized protein</fullName>
    </submittedName>
</protein>
<proteinExistence type="predicted"/>
<evidence type="ECO:0000313" key="2">
    <source>
        <dbReference type="Proteomes" id="UP000464214"/>
    </source>
</evidence>